<organism evidence="1">
    <name type="scientific">Clostridium perfringens</name>
    <dbReference type="NCBI Taxonomy" id="1502"/>
    <lineage>
        <taxon>Bacteria</taxon>
        <taxon>Bacillati</taxon>
        <taxon>Bacillota</taxon>
        <taxon>Clostridia</taxon>
        <taxon>Eubacteriales</taxon>
        <taxon>Clostridiaceae</taxon>
        <taxon>Clostridium</taxon>
    </lineage>
</organism>
<dbReference type="RefSeq" id="WP_004456614.1">
    <property type="nucleotide sequence ID" value="NZ_CATNXJ010000012.1"/>
</dbReference>
<dbReference type="AlphaFoldDB" id="A0A8H9QZ80"/>
<reference evidence="1" key="1">
    <citation type="journal article" date="2018" name="Genome Biol.">
        <title>SKESA: strategic k-mer extension for scrupulous assemblies.</title>
        <authorList>
            <person name="Souvorov A."/>
            <person name="Agarwala R."/>
            <person name="Lipman D.J."/>
        </authorList>
    </citation>
    <scope>NUCLEOTIDE SEQUENCE</scope>
    <source>
        <strain evidence="1">C8</strain>
    </source>
</reference>
<accession>A0A8H9QZ80</accession>
<protein>
    <submittedName>
        <fullName evidence="1">Uncharacterized protein</fullName>
    </submittedName>
</protein>
<sequence>MKKIDMLIAIKKAFLKTGKDVQIKNNGITYTIRQEKVNGVWKGIVTGGDFDGVALNGNVISKMIESDESLLK</sequence>
<name>A0A8H9QZ80_CLOPF</name>
<reference evidence="1" key="2">
    <citation type="submission" date="2020-07" db="EMBL/GenBank/DDBJ databases">
        <authorList>
            <consortium name="NCBI Pathogen Detection Project"/>
        </authorList>
    </citation>
    <scope>NUCLEOTIDE SEQUENCE</scope>
    <source>
        <strain evidence="1">C8</strain>
    </source>
</reference>
<dbReference type="Proteomes" id="UP000859547">
    <property type="component" value="Unassembled WGS sequence"/>
</dbReference>
<proteinExistence type="predicted"/>
<gene>
    <name evidence="1" type="ORF">I9080_002172</name>
</gene>
<comment type="caution">
    <text evidence="1">The sequence shown here is derived from an EMBL/GenBank/DDBJ whole genome shotgun (WGS) entry which is preliminary data.</text>
</comment>
<evidence type="ECO:0000313" key="1">
    <source>
        <dbReference type="EMBL" id="HAT4308361.1"/>
    </source>
</evidence>
<dbReference type="EMBL" id="DACTCB010000011">
    <property type="protein sequence ID" value="HAT4308361.1"/>
    <property type="molecule type" value="Genomic_DNA"/>
</dbReference>